<evidence type="ECO:0000256" key="3">
    <source>
        <dbReference type="ARBA" id="ARBA00022517"/>
    </source>
</evidence>
<dbReference type="STRING" id="45607.A0A2T0FHY8"/>
<dbReference type="SMART" id="SM00487">
    <property type="entry name" value="DEXDc"/>
    <property type="match status" value="1"/>
</dbReference>
<evidence type="ECO:0000313" key="19">
    <source>
        <dbReference type="Proteomes" id="UP000238350"/>
    </source>
</evidence>
<accession>A0A2T0FHY8</accession>
<keyword evidence="6 13" id="KW-0347">Helicase</keyword>
<dbReference type="GO" id="GO:0005634">
    <property type="term" value="C:nucleus"/>
    <property type="evidence" value="ECO:0007669"/>
    <property type="project" value="UniProtKB-SubCell"/>
</dbReference>
<dbReference type="SUPFAM" id="SSF52540">
    <property type="entry name" value="P-loop containing nucleoside triphosphate hydrolases"/>
    <property type="match status" value="1"/>
</dbReference>
<dbReference type="InterPro" id="IPR011545">
    <property type="entry name" value="DEAD/DEAH_box_helicase_dom"/>
</dbReference>
<evidence type="ECO:0000259" key="16">
    <source>
        <dbReference type="PROSITE" id="PS51194"/>
    </source>
</evidence>
<name>A0A2T0FHY8_9ASCO</name>
<protein>
    <recommendedName>
        <fullName evidence="2">RNA helicase</fullName>
        <ecNumber evidence="2">3.6.4.13</ecNumber>
    </recommendedName>
</protein>
<comment type="subcellular location">
    <subcellularLocation>
        <location evidence="1">Nucleus</location>
    </subcellularLocation>
</comment>
<dbReference type="Pfam" id="PF00271">
    <property type="entry name" value="Helicase_C"/>
    <property type="match status" value="1"/>
</dbReference>
<keyword evidence="8" id="KW-0694">RNA-binding</keyword>
<evidence type="ECO:0000256" key="11">
    <source>
        <dbReference type="ARBA" id="ARBA00047984"/>
    </source>
</evidence>
<keyword evidence="5 13" id="KW-0378">Hydrolase</keyword>
<evidence type="ECO:0000256" key="9">
    <source>
        <dbReference type="ARBA" id="ARBA00023242"/>
    </source>
</evidence>
<dbReference type="PROSITE" id="PS51194">
    <property type="entry name" value="HELICASE_CTER"/>
    <property type="match status" value="1"/>
</dbReference>
<feature type="domain" description="Helicase ATP-binding" evidence="15">
    <location>
        <begin position="132"/>
        <end position="306"/>
    </location>
</feature>
<dbReference type="EC" id="3.6.4.13" evidence="2"/>
<sequence>MDMFKVLARGAKIRGKHQNDLELFRQTPKTSFRKEHDLERKLHFFSKPAKRTVQVSKAPEDDLDNVELVINSEEDAASHRASHRIKVTGTDLPLPIASFTDLVRLANPQPPVLRNLERLGFSDPTPIQSEAIPALSNHRDLIACAPTGSGKTLAFVIPIINSIAAMKNKGVKAVIVSPTRELATQIYEVAVQTSRGLDLSIGVVNKSLLAKLRNNNAGAKQHMDLVISTPLRLIEALKTQLLDLSTTQFLVLDEADRLLGDGFVEQTDEIVASCTNNSLVKAIFSATMPANVEDLANSIMHSAVRVIVGYKEAASDTIEQSLQFCGNEHGKLHAIRQMLTGGEVVPPILVFVQSIARAKALFHELLYDKVNVDVIHSELTQNQRDRVVNNFKQGDIWVLICTDVLARGIDFHGVNLVINYDVPQNGQAYVHRIGRTGRAGRKGKAVTLYTKQDVATLRPILNIMKQSGCEISDWLLESTRQRKNKRNIIERDQISTVPRVFKKQRKRKQEIIEGSKRRAQKSSAKE</sequence>
<dbReference type="Proteomes" id="UP000238350">
    <property type="component" value="Unassembled WGS sequence"/>
</dbReference>
<dbReference type="GO" id="GO:0005829">
    <property type="term" value="C:cytosol"/>
    <property type="evidence" value="ECO:0007669"/>
    <property type="project" value="TreeGrafter"/>
</dbReference>
<dbReference type="InterPro" id="IPR044764">
    <property type="entry name" value="DDX52/Rok1_DEADc"/>
</dbReference>
<comment type="caution">
    <text evidence="18">The sequence shown here is derived from an EMBL/GenBank/DDBJ whole genome shotgun (WGS) entry which is preliminary data.</text>
</comment>
<dbReference type="PROSITE" id="PS51192">
    <property type="entry name" value="HELICASE_ATP_BIND_1"/>
    <property type="match status" value="1"/>
</dbReference>
<dbReference type="Pfam" id="PF00270">
    <property type="entry name" value="DEAD"/>
    <property type="match status" value="1"/>
</dbReference>
<dbReference type="InterPro" id="IPR050079">
    <property type="entry name" value="DEAD_box_RNA_helicase"/>
</dbReference>
<evidence type="ECO:0000256" key="4">
    <source>
        <dbReference type="ARBA" id="ARBA00022741"/>
    </source>
</evidence>
<dbReference type="PANTHER" id="PTHR47959">
    <property type="entry name" value="ATP-DEPENDENT RNA HELICASE RHLE-RELATED"/>
    <property type="match status" value="1"/>
</dbReference>
<dbReference type="PROSITE" id="PS00039">
    <property type="entry name" value="DEAD_ATP_HELICASE"/>
    <property type="match status" value="1"/>
</dbReference>
<dbReference type="GO" id="GO:0003724">
    <property type="term" value="F:RNA helicase activity"/>
    <property type="evidence" value="ECO:0007669"/>
    <property type="project" value="UniProtKB-EC"/>
</dbReference>
<dbReference type="InterPro" id="IPR014001">
    <property type="entry name" value="Helicase_ATP-bd"/>
</dbReference>
<dbReference type="InterPro" id="IPR027417">
    <property type="entry name" value="P-loop_NTPase"/>
</dbReference>
<dbReference type="GO" id="GO:0005524">
    <property type="term" value="F:ATP binding"/>
    <property type="evidence" value="ECO:0007669"/>
    <property type="project" value="UniProtKB-KW"/>
</dbReference>
<dbReference type="GO" id="GO:0016787">
    <property type="term" value="F:hydrolase activity"/>
    <property type="evidence" value="ECO:0007669"/>
    <property type="project" value="UniProtKB-KW"/>
</dbReference>
<gene>
    <name evidence="18" type="ORF">B9G98_02179</name>
</gene>
<evidence type="ECO:0000256" key="13">
    <source>
        <dbReference type="RuleBase" id="RU000492"/>
    </source>
</evidence>
<evidence type="ECO:0000256" key="10">
    <source>
        <dbReference type="ARBA" id="ARBA00024355"/>
    </source>
</evidence>
<feature type="short sequence motif" description="Q motif" evidence="12">
    <location>
        <begin position="101"/>
        <end position="129"/>
    </location>
</feature>
<keyword evidence="3" id="KW-0690">Ribosome biogenesis</keyword>
<dbReference type="GeneID" id="36515927"/>
<dbReference type="PROSITE" id="PS51195">
    <property type="entry name" value="Q_MOTIF"/>
    <property type="match status" value="1"/>
</dbReference>
<evidence type="ECO:0000256" key="14">
    <source>
        <dbReference type="SAM" id="MobiDB-lite"/>
    </source>
</evidence>
<dbReference type="CDD" id="cd18787">
    <property type="entry name" value="SF2_C_DEAD"/>
    <property type="match status" value="1"/>
</dbReference>
<evidence type="ECO:0000256" key="1">
    <source>
        <dbReference type="ARBA" id="ARBA00004123"/>
    </source>
</evidence>
<evidence type="ECO:0000256" key="2">
    <source>
        <dbReference type="ARBA" id="ARBA00012552"/>
    </source>
</evidence>
<dbReference type="CDD" id="cd17957">
    <property type="entry name" value="DEADc_DDX52"/>
    <property type="match status" value="1"/>
</dbReference>
<dbReference type="SMART" id="SM00490">
    <property type="entry name" value="HELICc"/>
    <property type="match status" value="1"/>
</dbReference>
<evidence type="ECO:0000259" key="15">
    <source>
        <dbReference type="PROSITE" id="PS51192"/>
    </source>
</evidence>
<dbReference type="InterPro" id="IPR001650">
    <property type="entry name" value="Helicase_C-like"/>
</dbReference>
<comment type="catalytic activity">
    <reaction evidence="11">
        <text>ATP + H2O = ADP + phosphate + H(+)</text>
        <dbReference type="Rhea" id="RHEA:13065"/>
        <dbReference type="ChEBI" id="CHEBI:15377"/>
        <dbReference type="ChEBI" id="CHEBI:15378"/>
        <dbReference type="ChEBI" id="CHEBI:30616"/>
        <dbReference type="ChEBI" id="CHEBI:43474"/>
        <dbReference type="ChEBI" id="CHEBI:456216"/>
        <dbReference type="EC" id="3.6.4.13"/>
    </reaction>
</comment>
<feature type="region of interest" description="Disordered" evidence="14">
    <location>
        <begin position="499"/>
        <end position="526"/>
    </location>
</feature>
<dbReference type="InterPro" id="IPR000629">
    <property type="entry name" value="RNA-helicase_DEAD-box_CS"/>
</dbReference>
<feature type="domain" description="DEAD-box RNA helicase Q" evidence="17">
    <location>
        <begin position="101"/>
        <end position="129"/>
    </location>
</feature>
<evidence type="ECO:0000256" key="12">
    <source>
        <dbReference type="PROSITE-ProRule" id="PRU00552"/>
    </source>
</evidence>
<dbReference type="RefSeq" id="XP_024664504.1">
    <property type="nucleotide sequence ID" value="XM_024808736.1"/>
</dbReference>
<keyword evidence="7 13" id="KW-0067">ATP-binding</keyword>
<comment type="similarity">
    <text evidence="10">Belongs to the DEAD box helicase family. DDX52/ROK1 subfamily.</text>
</comment>
<dbReference type="GO" id="GO:0030490">
    <property type="term" value="P:maturation of SSU-rRNA"/>
    <property type="evidence" value="ECO:0007669"/>
    <property type="project" value="InterPro"/>
</dbReference>
<dbReference type="GO" id="GO:0003723">
    <property type="term" value="F:RNA binding"/>
    <property type="evidence" value="ECO:0007669"/>
    <property type="project" value="UniProtKB-KW"/>
</dbReference>
<evidence type="ECO:0000256" key="6">
    <source>
        <dbReference type="ARBA" id="ARBA00022806"/>
    </source>
</evidence>
<keyword evidence="19" id="KW-1185">Reference proteome</keyword>
<keyword evidence="9" id="KW-0539">Nucleus</keyword>
<keyword evidence="4 13" id="KW-0547">Nucleotide-binding</keyword>
<dbReference type="Gene3D" id="3.40.50.300">
    <property type="entry name" value="P-loop containing nucleotide triphosphate hydrolases"/>
    <property type="match status" value="2"/>
</dbReference>
<dbReference type="OrthoDB" id="360161at2759"/>
<feature type="domain" description="Helicase C-terminal" evidence="16">
    <location>
        <begin position="334"/>
        <end position="479"/>
    </location>
</feature>
<evidence type="ECO:0000313" key="18">
    <source>
        <dbReference type="EMBL" id="PRT54559.1"/>
    </source>
</evidence>
<evidence type="ECO:0000256" key="5">
    <source>
        <dbReference type="ARBA" id="ARBA00022801"/>
    </source>
</evidence>
<reference evidence="18 19" key="1">
    <citation type="submission" date="2017-04" db="EMBL/GenBank/DDBJ databases">
        <title>Genome sequencing of [Candida] sorbophila.</title>
        <authorList>
            <person name="Ahn J.O."/>
        </authorList>
    </citation>
    <scope>NUCLEOTIDE SEQUENCE [LARGE SCALE GENOMIC DNA]</scope>
    <source>
        <strain evidence="18 19">DS02</strain>
    </source>
</reference>
<evidence type="ECO:0000256" key="7">
    <source>
        <dbReference type="ARBA" id="ARBA00022840"/>
    </source>
</evidence>
<evidence type="ECO:0000259" key="17">
    <source>
        <dbReference type="PROSITE" id="PS51195"/>
    </source>
</evidence>
<organism evidence="18 19">
    <name type="scientific">Wickerhamiella sorbophila</name>
    <dbReference type="NCBI Taxonomy" id="45607"/>
    <lineage>
        <taxon>Eukaryota</taxon>
        <taxon>Fungi</taxon>
        <taxon>Dikarya</taxon>
        <taxon>Ascomycota</taxon>
        <taxon>Saccharomycotina</taxon>
        <taxon>Dipodascomycetes</taxon>
        <taxon>Dipodascales</taxon>
        <taxon>Trichomonascaceae</taxon>
        <taxon>Wickerhamiella</taxon>
    </lineage>
</organism>
<proteinExistence type="inferred from homology"/>
<dbReference type="EMBL" id="NDIQ01000021">
    <property type="protein sequence ID" value="PRT54559.1"/>
    <property type="molecule type" value="Genomic_DNA"/>
</dbReference>
<dbReference type="InterPro" id="IPR014014">
    <property type="entry name" value="RNA_helicase_DEAD_Q_motif"/>
</dbReference>
<dbReference type="PANTHER" id="PTHR47959:SF15">
    <property type="entry name" value="RNA HELICASE"/>
    <property type="match status" value="1"/>
</dbReference>
<dbReference type="AlphaFoldDB" id="A0A2T0FHY8"/>
<evidence type="ECO:0000256" key="8">
    <source>
        <dbReference type="ARBA" id="ARBA00022884"/>
    </source>
</evidence>